<keyword evidence="4 13" id="KW-0378">Hydrolase</keyword>
<evidence type="ECO:0000256" key="9">
    <source>
        <dbReference type="ARBA" id="ARBA00023235"/>
    </source>
</evidence>
<evidence type="ECO:0000256" key="5">
    <source>
        <dbReference type="ARBA" id="ARBA00022806"/>
    </source>
</evidence>
<proteinExistence type="inferred from homology"/>
<feature type="region of interest" description="Disordered" evidence="14">
    <location>
        <begin position="592"/>
        <end position="628"/>
    </location>
</feature>
<comment type="caution">
    <text evidence="17">The sequence shown here is derived from an EMBL/GenBank/DDBJ whole genome shotgun (WGS) entry which is preliminary data.</text>
</comment>
<keyword evidence="5 13" id="KW-0347">Helicase</keyword>
<protein>
    <recommendedName>
        <fullName evidence="11">DNA 3'-5' helicase</fullName>
        <ecNumber evidence="11">5.6.2.4</ecNumber>
    </recommendedName>
</protein>
<dbReference type="EC" id="5.6.2.4" evidence="11"/>
<dbReference type="Gene3D" id="1.10.10.160">
    <property type="match status" value="1"/>
</dbReference>
<evidence type="ECO:0000256" key="1">
    <source>
        <dbReference type="ARBA" id="ARBA00009922"/>
    </source>
</evidence>
<evidence type="ECO:0000259" key="15">
    <source>
        <dbReference type="PROSITE" id="PS51198"/>
    </source>
</evidence>
<name>A0AAD9L8X9_PAPLA</name>
<organism evidence="17 18">
    <name type="scientific">Papiliotrema laurentii</name>
    <name type="common">Cryptococcus laurentii</name>
    <dbReference type="NCBI Taxonomy" id="5418"/>
    <lineage>
        <taxon>Eukaryota</taxon>
        <taxon>Fungi</taxon>
        <taxon>Dikarya</taxon>
        <taxon>Basidiomycota</taxon>
        <taxon>Agaricomycotina</taxon>
        <taxon>Tremellomycetes</taxon>
        <taxon>Tremellales</taxon>
        <taxon>Rhynchogastremaceae</taxon>
        <taxon>Papiliotrema</taxon>
    </lineage>
</organism>
<evidence type="ECO:0000256" key="14">
    <source>
        <dbReference type="SAM" id="MobiDB-lite"/>
    </source>
</evidence>
<keyword evidence="2 13" id="KW-0547">Nucleotide-binding</keyword>
<reference evidence="17" key="1">
    <citation type="submission" date="2023-02" db="EMBL/GenBank/DDBJ databases">
        <title>Identification and recombinant expression of a fungal hydrolase from Papiliotrema laurentii that hydrolyzes apple cutin and clears colloidal polyester polyurethane.</title>
        <authorList>
            <consortium name="DOE Joint Genome Institute"/>
            <person name="Roman V.A."/>
            <person name="Bojanowski C."/>
            <person name="Crable B.R."/>
            <person name="Wagner D.N."/>
            <person name="Hung C.S."/>
            <person name="Nadeau L.J."/>
            <person name="Schratz L."/>
            <person name="Haridas S."/>
            <person name="Pangilinan J."/>
            <person name="Lipzen A."/>
            <person name="Na H."/>
            <person name="Yan M."/>
            <person name="Ng V."/>
            <person name="Grigoriev I.V."/>
            <person name="Spatafora J.W."/>
            <person name="Barlow D."/>
            <person name="Biffinger J."/>
            <person name="Kelley-Loughnane N."/>
            <person name="Varaljay V.A."/>
            <person name="Crookes-Goodson W.J."/>
        </authorList>
    </citation>
    <scope>NUCLEOTIDE SEQUENCE</scope>
    <source>
        <strain evidence="17">5307AH</strain>
    </source>
</reference>
<gene>
    <name evidence="17" type="ORF">DB88DRAFT_478534</name>
</gene>
<feature type="compositionally biased region" description="Basic and acidic residues" evidence="14">
    <location>
        <begin position="617"/>
        <end position="628"/>
    </location>
</feature>
<dbReference type="SUPFAM" id="SSF52540">
    <property type="entry name" value="P-loop containing nucleoside triphosphate hydrolases"/>
    <property type="match status" value="2"/>
</dbReference>
<dbReference type="GO" id="GO:0043138">
    <property type="term" value="F:3'-5' DNA helicase activity"/>
    <property type="evidence" value="ECO:0007669"/>
    <property type="project" value="UniProtKB-EC"/>
</dbReference>
<evidence type="ECO:0000256" key="2">
    <source>
        <dbReference type="ARBA" id="ARBA00022741"/>
    </source>
</evidence>
<dbReference type="Gene3D" id="1.10.486.10">
    <property type="entry name" value="PCRA, domain 4"/>
    <property type="match status" value="2"/>
</dbReference>
<feature type="domain" description="UvrD-like helicase ATP-binding" evidence="15">
    <location>
        <begin position="24"/>
        <end position="310"/>
    </location>
</feature>
<evidence type="ECO:0000256" key="7">
    <source>
        <dbReference type="ARBA" id="ARBA00023125"/>
    </source>
</evidence>
<dbReference type="Pfam" id="PF13361">
    <property type="entry name" value="UvrD_C"/>
    <property type="match status" value="1"/>
</dbReference>
<dbReference type="Proteomes" id="UP001182556">
    <property type="component" value="Unassembled WGS sequence"/>
</dbReference>
<dbReference type="InterPro" id="IPR000212">
    <property type="entry name" value="DNA_helicase_UvrD/REP"/>
</dbReference>
<evidence type="ECO:0000256" key="8">
    <source>
        <dbReference type="ARBA" id="ARBA00023204"/>
    </source>
</evidence>
<comment type="catalytic activity">
    <reaction evidence="10">
        <text>Couples ATP hydrolysis with the unwinding of duplex DNA by translocating in the 3'-5' direction.</text>
        <dbReference type="EC" id="5.6.2.4"/>
    </reaction>
</comment>
<keyword evidence="6 13" id="KW-0067">ATP-binding</keyword>
<dbReference type="PANTHER" id="PTHR11070:SF2">
    <property type="entry name" value="ATP-DEPENDENT DNA HELICASE SRS2"/>
    <property type="match status" value="1"/>
</dbReference>
<evidence type="ECO:0000259" key="16">
    <source>
        <dbReference type="PROSITE" id="PS51217"/>
    </source>
</evidence>
<dbReference type="GO" id="GO:0005634">
    <property type="term" value="C:nucleus"/>
    <property type="evidence" value="ECO:0007669"/>
    <property type="project" value="TreeGrafter"/>
</dbReference>
<comment type="similarity">
    <text evidence="1">Belongs to the helicase family. UvrD subfamily.</text>
</comment>
<keyword evidence="7" id="KW-0238">DNA-binding</keyword>
<dbReference type="Pfam" id="PF00580">
    <property type="entry name" value="UvrD-helicase"/>
    <property type="match status" value="1"/>
</dbReference>
<dbReference type="GO" id="GO:0016787">
    <property type="term" value="F:hydrolase activity"/>
    <property type="evidence" value="ECO:0007669"/>
    <property type="project" value="UniProtKB-UniRule"/>
</dbReference>
<dbReference type="InterPro" id="IPR014016">
    <property type="entry name" value="UvrD-like_ATP-bd"/>
</dbReference>
<feature type="domain" description="UvrD-like helicase C-terminal" evidence="16">
    <location>
        <begin position="311"/>
        <end position="698"/>
    </location>
</feature>
<dbReference type="EMBL" id="JAODAN010000001">
    <property type="protein sequence ID" value="KAK1927590.1"/>
    <property type="molecule type" value="Genomic_DNA"/>
</dbReference>
<evidence type="ECO:0000256" key="10">
    <source>
        <dbReference type="ARBA" id="ARBA00034617"/>
    </source>
</evidence>
<keyword evidence="3" id="KW-0227">DNA damage</keyword>
<evidence type="ECO:0000256" key="12">
    <source>
        <dbReference type="ARBA" id="ARBA00048988"/>
    </source>
</evidence>
<feature type="binding site" evidence="13">
    <location>
        <begin position="45"/>
        <end position="52"/>
    </location>
    <ligand>
        <name>ATP</name>
        <dbReference type="ChEBI" id="CHEBI:30616"/>
    </ligand>
</feature>
<dbReference type="CDD" id="cd17932">
    <property type="entry name" value="DEXQc_UvrD"/>
    <property type="match status" value="1"/>
</dbReference>
<evidence type="ECO:0000313" key="18">
    <source>
        <dbReference type="Proteomes" id="UP001182556"/>
    </source>
</evidence>
<keyword evidence="18" id="KW-1185">Reference proteome</keyword>
<dbReference type="InterPro" id="IPR027417">
    <property type="entry name" value="P-loop_NTPase"/>
</dbReference>
<dbReference type="FunFam" id="3.40.50.300:FF:001201">
    <property type="entry name" value="ATP-dependent DNA helicase UvrD2"/>
    <property type="match status" value="1"/>
</dbReference>
<dbReference type="GO" id="GO:0000725">
    <property type="term" value="P:recombinational repair"/>
    <property type="evidence" value="ECO:0007669"/>
    <property type="project" value="TreeGrafter"/>
</dbReference>
<evidence type="ECO:0000256" key="4">
    <source>
        <dbReference type="ARBA" id="ARBA00022801"/>
    </source>
</evidence>
<dbReference type="Gene3D" id="3.40.50.300">
    <property type="entry name" value="P-loop containing nucleotide triphosphate hydrolases"/>
    <property type="match status" value="3"/>
</dbReference>
<evidence type="ECO:0000256" key="6">
    <source>
        <dbReference type="ARBA" id="ARBA00022840"/>
    </source>
</evidence>
<evidence type="ECO:0000256" key="13">
    <source>
        <dbReference type="PROSITE-ProRule" id="PRU00560"/>
    </source>
</evidence>
<feature type="compositionally biased region" description="Low complexity" evidence="14">
    <location>
        <begin position="604"/>
        <end position="616"/>
    </location>
</feature>
<evidence type="ECO:0000256" key="11">
    <source>
        <dbReference type="ARBA" id="ARBA00034808"/>
    </source>
</evidence>
<dbReference type="AlphaFoldDB" id="A0AAD9L8X9"/>
<dbReference type="GO" id="GO:0003677">
    <property type="term" value="F:DNA binding"/>
    <property type="evidence" value="ECO:0007669"/>
    <property type="project" value="UniProtKB-KW"/>
</dbReference>
<dbReference type="PANTHER" id="PTHR11070">
    <property type="entry name" value="UVRD / RECB / PCRA DNA HELICASE FAMILY MEMBER"/>
    <property type="match status" value="1"/>
</dbReference>
<sequence length="719" mass="79103">MPPESPPASSISEDDSKSYPYLASLNAAQLKAVTASPSTPLQILAGPGSGKTRVLTSRVAYLVQKYGYKPYEITAVTFTNKAANEMRKRLRVLLGEKQADNLVLGTFHATCAKYLRRYGRHISLPNNFAIVDAEDSKKIMSGLLKAKSDIVQAMGVSLKERAVLSDISKAKAKGETPDAMAIRAARDPSSSTSTLTIIAELYGEYEEALREANSLDFDDLLVFGLKLFQTVPEVLSSCKHILVDEFQDTNITQYELMKCFANVNNGVSVVGDPDQSIYGWRSAEVENLNKMTQDYPGVRAIYLEQNYRSTGSILAAAHSVVSQDRDRIPKNLYTSHPKSTPVTLKTFSTPVIEASFIATEIKRLIAYSGGTLHYGDFAILLRYNALSRVLESALQKDSIPNRIVGGHKFFERMEIKDLLAYLQLAENPGFTPAFVRVINVPKRAIGDKSVADLIAAAKDLKVSPMELCEMVTDGDQLPAGIRPAIKRNLGNFVGVVRKLRRAADKGASVADLLRMAIEKTGYEEYLRVSQPDFDSRWENVQELISYSVVVAEEQAREAANGDLPLLDGFIPASSAAAEAAVELAIKQETEEAEKKIHPMFRRLSSSSSRSRSSSISIEEKPRKRRKVNTDRIDEEVIIEDGPKVQVADARDEADKTKLKPLSYFLQTSMLSTDTENSNAEDQANQQKVTLITVHAAKGLEWPVVFIPAGKLAGKASEPI</sequence>
<accession>A0AAD9L8X9</accession>
<dbReference type="PROSITE" id="PS51198">
    <property type="entry name" value="UVRD_HELICASE_ATP_BIND"/>
    <property type="match status" value="1"/>
</dbReference>
<dbReference type="InterPro" id="IPR014017">
    <property type="entry name" value="DNA_helicase_UvrD-like_C"/>
</dbReference>
<evidence type="ECO:0000313" key="17">
    <source>
        <dbReference type="EMBL" id="KAK1927590.1"/>
    </source>
</evidence>
<dbReference type="InterPro" id="IPR013986">
    <property type="entry name" value="DExx_box_DNA_helicase_dom_sf"/>
</dbReference>
<evidence type="ECO:0000256" key="3">
    <source>
        <dbReference type="ARBA" id="ARBA00022763"/>
    </source>
</evidence>
<dbReference type="PROSITE" id="PS51217">
    <property type="entry name" value="UVRD_HELICASE_CTER"/>
    <property type="match status" value="1"/>
</dbReference>
<comment type="catalytic activity">
    <reaction evidence="12">
        <text>ATP + H2O = ADP + phosphate + H(+)</text>
        <dbReference type="Rhea" id="RHEA:13065"/>
        <dbReference type="ChEBI" id="CHEBI:15377"/>
        <dbReference type="ChEBI" id="CHEBI:15378"/>
        <dbReference type="ChEBI" id="CHEBI:30616"/>
        <dbReference type="ChEBI" id="CHEBI:43474"/>
        <dbReference type="ChEBI" id="CHEBI:456216"/>
        <dbReference type="EC" id="5.6.2.4"/>
    </reaction>
</comment>
<keyword evidence="8" id="KW-0234">DNA repair</keyword>
<dbReference type="GO" id="GO:0005524">
    <property type="term" value="F:ATP binding"/>
    <property type="evidence" value="ECO:0007669"/>
    <property type="project" value="UniProtKB-UniRule"/>
</dbReference>
<keyword evidence="9" id="KW-0413">Isomerase</keyword>